<feature type="domain" description="TerD" evidence="4">
    <location>
        <begin position="3"/>
        <end position="163"/>
    </location>
</feature>
<name>A0ABV4BCN9_9GAMM</name>
<dbReference type="RefSeq" id="WP_369666664.1">
    <property type="nucleotide sequence ID" value="NZ_JBDKXB010000007.1"/>
</dbReference>
<feature type="region of interest" description="Disordered" evidence="2">
    <location>
        <begin position="171"/>
        <end position="217"/>
    </location>
</feature>
<evidence type="ECO:0000259" key="4">
    <source>
        <dbReference type="Pfam" id="PF02342"/>
    </source>
</evidence>
<evidence type="ECO:0000256" key="1">
    <source>
        <dbReference type="ARBA" id="ARBA00022686"/>
    </source>
</evidence>
<evidence type="ECO:0000313" key="5">
    <source>
        <dbReference type="EMBL" id="MEY6432276.1"/>
    </source>
</evidence>
<keyword evidence="1" id="KW-0778">Tellurium resistance</keyword>
<proteinExistence type="predicted"/>
<accession>A0ABV4BCN9</accession>
<organism evidence="5 6">
    <name type="scientific">Thioalkalicoccus limnaeus</name>
    <dbReference type="NCBI Taxonomy" id="120681"/>
    <lineage>
        <taxon>Bacteria</taxon>
        <taxon>Pseudomonadati</taxon>
        <taxon>Pseudomonadota</taxon>
        <taxon>Gammaproteobacteria</taxon>
        <taxon>Chromatiales</taxon>
        <taxon>Chromatiaceae</taxon>
        <taxon>Thioalkalicoccus</taxon>
    </lineage>
</organism>
<dbReference type="PANTHER" id="PTHR32097">
    <property type="entry name" value="CAMP-BINDING PROTEIN 1-RELATED"/>
    <property type="match status" value="1"/>
</dbReference>
<evidence type="ECO:0000313" key="6">
    <source>
        <dbReference type="Proteomes" id="UP001564408"/>
    </source>
</evidence>
<dbReference type="Proteomes" id="UP001564408">
    <property type="component" value="Unassembled WGS sequence"/>
</dbReference>
<reference evidence="5 6" key="1">
    <citation type="submission" date="2024-05" db="EMBL/GenBank/DDBJ databases">
        <title>Genome Sequence and Characterization of the New Strain Purple Sulfur Bacterium of Genus Thioalkalicoccus.</title>
        <authorList>
            <person name="Bryantseva I.A."/>
            <person name="Kyndt J.A."/>
            <person name="Imhoff J.F."/>
        </authorList>
    </citation>
    <scope>NUCLEOTIDE SEQUENCE [LARGE SCALE GENOMIC DNA]</scope>
    <source>
        <strain evidence="5 6">Um2</strain>
    </source>
</reference>
<evidence type="ECO:0000256" key="3">
    <source>
        <dbReference type="SAM" id="Phobius"/>
    </source>
</evidence>
<feature type="transmembrane region" description="Helical" evidence="3">
    <location>
        <begin position="221"/>
        <end position="242"/>
    </location>
</feature>
<feature type="compositionally biased region" description="Pro residues" evidence="2">
    <location>
        <begin position="197"/>
        <end position="211"/>
    </location>
</feature>
<dbReference type="Pfam" id="PF02342">
    <property type="entry name" value="TerD"/>
    <property type="match status" value="1"/>
</dbReference>
<keyword evidence="3" id="KW-1133">Transmembrane helix</keyword>
<dbReference type="PANTHER" id="PTHR32097:SF3">
    <property type="entry name" value="TELLURITE RESISTANCE PROTEIN"/>
    <property type="match status" value="1"/>
</dbReference>
<keyword evidence="3" id="KW-0812">Transmembrane</keyword>
<evidence type="ECO:0000256" key="2">
    <source>
        <dbReference type="SAM" id="MobiDB-lite"/>
    </source>
</evidence>
<comment type="caution">
    <text evidence="5">The sequence shown here is derived from an EMBL/GenBank/DDBJ whole genome shotgun (WGS) entry which is preliminary data.</text>
</comment>
<dbReference type="InterPro" id="IPR003325">
    <property type="entry name" value="TerD"/>
</dbReference>
<protein>
    <submittedName>
        <fullName evidence="5">TerD family protein</fullName>
    </submittedName>
</protein>
<sequence length="419" mass="45956">MKSLPKGANALLTTSGRVRVAIRWPIGRLEVDAVCFAVTDAGRVPGDEWFLFYNQREAPGRGIELAASGIQQSDFVVHLDRLPATVQRCVFAATLDEGTFRAAIGTRLTAMADKGETLEYKLVEAGDEQALILAEIYRHGTGWRLRAIGQGFRGGLQPLAEHFGVKVREASPVPDRSGAAAEAESPRVPPTGGAEPPATPPAEGPSSPPPGPERRRHGSRIGVWAAAAVVVALAGLLLWFLVAPLVERLADDRSELPEPSQPVTARYEPPTCAWSDDEVFERYHALGESYIQILQRVDQSNERLARVRQDLIGLEGRCAADFLDKNRHEIEALERLPVGGWLDQALRLNVCAGLLIKAIETALDGEGRPIIIQRLVREADRARNLESDLTNISRDLAYLRNKTERLKLGYHENLEACLE</sequence>
<dbReference type="CDD" id="cd06974">
    <property type="entry name" value="TerD_like"/>
    <property type="match status" value="1"/>
</dbReference>
<keyword evidence="6" id="KW-1185">Reference proteome</keyword>
<keyword evidence="3" id="KW-0472">Membrane</keyword>
<dbReference type="EMBL" id="JBDKXB010000007">
    <property type="protein sequence ID" value="MEY6432276.1"/>
    <property type="molecule type" value="Genomic_DNA"/>
</dbReference>
<dbReference type="Gene3D" id="2.60.60.30">
    <property type="entry name" value="sav2460 like domains"/>
    <property type="match status" value="1"/>
</dbReference>
<gene>
    <name evidence="5" type="ORF">ABC977_07610</name>
</gene>
<dbReference type="InterPro" id="IPR051324">
    <property type="entry name" value="Stress/Tellurium_Resist"/>
</dbReference>